<dbReference type="InterPro" id="IPR050717">
    <property type="entry name" value="C2H2-ZF_Transcription_Reg"/>
</dbReference>
<dbReference type="Pfam" id="PF00096">
    <property type="entry name" value="zf-C2H2"/>
    <property type="match status" value="2"/>
</dbReference>
<gene>
    <name evidence="9" type="ORF">MNOR_LOCUS32137</name>
</gene>
<evidence type="ECO:0000256" key="2">
    <source>
        <dbReference type="ARBA" id="ARBA00022723"/>
    </source>
</evidence>
<dbReference type="PROSITE" id="PS50157">
    <property type="entry name" value="ZINC_FINGER_C2H2_2"/>
    <property type="match status" value="2"/>
</dbReference>
<dbReference type="EMBL" id="CAXKWB010042999">
    <property type="protein sequence ID" value="CAL4158854.1"/>
    <property type="molecule type" value="Genomic_DNA"/>
</dbReference>
<dbReference type="AlphaFoldDB" id="A0AAV2S452"/>
<keyword evidence="6" id="KW-0539">Nucleus</keyword>
<dbReference type="InterPro" id="IPR036236">
    <property type="entry name" value="Znf_C2H2_sf"/>
</dbReference>
<evidence type="ECO:0000256" key="6">
    <source>
        <dbReference type="ARBA" id="ARBA00023242"/>
    </source>
</evidence>
<dbReference type="Gene3D" id="3.30.160.60">
    <property type="entry name" value="Classic Zinc Finger"/>
    <property type="match status" value="2"/>
</dbReference>
<comment type="caution">
    <text evidence="9">The sequence shown here is derived from an EMBL/GenBank/DDBJ whole genome shotgun (WGS) entry which is preliminary data.</text>
</comment>
<dbReference type="FunFam" id="3.30.160.60:FF:000533">
    <property type="entry name" value="Zinc finger protein"/>
    <property type="match status" value="1"/>
</dbReference>
<organism evidence="9 10">
    <name type="scientific">Meganyctiphanes norvegica</name>
    <name type="common">Northern krill</name>
    <name type="synonym">Thysanopoda norvegica</name>
    <dbReference type="NCBI Taxonomy" id="48144"/>
    <lineage>
        <taxon>Eukaryota</taxon>
        <taxon>Metazoa</taxon>
        <taxon>Ecdysozoa</taxon>
        <taxon>Arthropoda</taxon>
        <taxon>Crustacea</taxon>
        <taxon>Multicrustacea</taxon>
        <taxon>Malacostraca</taxon>
        <taxon>Eumalacostraca</taxon>
        <taxon>Eucarida</taxon>
        <taxon>Euphausiacea</taxon>
        <taxon>Euphausiidae</taxon>
        <taxon>Meganyctiphanes</taxon>
    </lineage>
</organism>
<evidence type="ECO:0000259" key="8">
    <source>
        <dbReference type="PROSITE" id="PS50157"/>
    </source>
</evidence>
<evidence type="ECO:0000256" key="1">
    <source>
        <dbReference type="ARBA" id="ARBA00004123"/>
    </source>
</evidence>
<dbReference type="SMART" id="SM00355">
    <property type="entry name" value="ZnF_C2H2"/>
    <property type="match status" value="2"/>
</dbReference>
<dbReference type="GO" id="GO:0008270">
    <property type="term" value="F:zinc ion binding"/>
    <property type="evidence" value="ECO:0007669"/>
    <property type="project" value="UniProtKB-KW"/>
</dbReference>
<dbReference type="FunFam" id="3.30.160.60:FF:001498">
    <property type="entry name" value="Zinc finger protein 404"/>
    <property type="match status" value="1"/>
</dbReference>
<reference evidence="9 10" key="1">
    <citation type="submission" date="2024-05" db="EMBL/GenBank/DDBJ databases">
        <authorList>
            <person name="Wallberg A."/>
        </authorList>
    </citation>
    <scope>NUCLEOTIDE SEQUENCE [LARGE SCALE GENOMIC DNA]</scope>
</reference>
<keyword evidence="3" id="KW-0677">Repeat</keyword>
<feature type="domain" description="C2H2-type" evidence="8">
    <location>
        <begin position="41"/>
        <end position="68"/>
    </location>
</feature>
<dbReference type="GO" id="GO:0005634">
    <property type="term" value="C:nucleus"/>
    <property type="evidence" value="ECO:0007669"/>
    <property type="project" value="UniProtKB-SubCell"/>
</dbReference>
<keyword evidence="2" id="KW-0479">Metal-binding</keyword>
<name>A0AAV2S452_MEGNR</name>
<evidence type="ECO:0000313" key="10">
    <source>
        <dbReference type="Proteomes" id="UP001497623"/>
    </source>
</evidence>
<keyword evidence="4 7" id="KW-0863">Zinc-finger</keyword>
<dbReference type="PANTHER" id="PTHR14196:SF12">
    <property type="entry name" value="ZINC FINGER PROTEIN 208-LIKE"/>
    <property type="match status" value="1"/>
</dbReference>
<dbReference type="SUPFAM" id="SSF57667">
    <property type="entry name" value="beta-beta-alpha zinc fingers"/>
    <property type="match status" value="1"/>
</dbReference>
<keyword evidence="5" id="KW-0862">Zinc</keyword>
<evidence type="ECO:0000256" key="5">
    <source>
        <dbReference type="ARBA" id="ARBA00022833"/>
    </source>
</evidence>
<dbReference type="GO" id="GO:0000981">
    <property type="term" value="F:DNA-binding transcription factor activity, RNA polymerase II-specific"/>
    <property type="evidence" value="ECO:0007669"/>
    <property type="project" value="TreeGrafter"/>
</dbReference>
<accession>A0AAV2S452</accession>
<evidence type="ECO:0000256" key="3">
    <source>
        <dbReference type="ARBA" id="ARBA00022737"/>
    </source>
</evidence>
<evidence type="ECO:0000256" key="7">
    <source>
        <dbReference type="PROSITE-ProRule" id="PRU00042"/>
    </source>
</evidence>
<feature type="non-terminal residue" evidence="9">
    <location>
        <position position="100"/>
    </location>
</feature>
<proteinExistence type="predicted"/>
<sequence>QNYEIPVKEEIEVYEEPLLNQDAEIQVKEETGIHVKKIHQYLCNQCNKDFSQKGHLIIHQRTHTGEKPYQCNQCDKVFSHKCNLISHQITHTGEKPYRCN</sequence>
<dbReference type="PANTHER" id="PTHR14196">
    <property type="entry name" value="ODD-SKIPPED - RELATED"/>
    <property type="match status" value="1"/>
</dbReference>
<evidence type="ECO:0000256" key="4">
    <source>
        <dbReference type="ARBA" id="ARBA00022771"/>
    </source>
</evidence>
<dbReference type="PROSITE" id="PS00028">
    <property type="entry name" value="ZINC_FINGER_C2H2_1"/>
    <property type="match status" value="2"/>
</dbReference>
<evidence type="ECO:0000313" key="9">
    <source>
        <dbReference type="EMBL" id="CAL4158854.1"/>
    </source>
</evidence>
<dbReference type="InterPro" id="IPR013087">
    <property type="entry name" value="Znf_C2H2_type"/>
</dbReference>
<feature type="domain" description="C2H2-type" evidence="8">
    <location>
        <begin position="69"/>
        <end position="96"/>
    </location>
</feature>
<keyword evidence="10" id="KW-1185">Reference proteome</keyword>
<comment type="subcellular location">
    <subcellularLocation>
        <location evidence="1">Nucleus</location>
    </subcellularLocation>
</comment>
<protein>
    <recommendedName>
        <fullName evidence="8">C2H2-type domain-containing protein</fullName>
    </recommendedName>
</protein>
<dbReference type="Proteomes" id="UP001497623">
    <property type="component" value="Unassembled WGS sequence"/>
</dbReference>
<feature type="non-terminal residue" evidence="9">
    <location>
        <position position="1"/>
    </location>
</feature>
<dbReference type="GO" id="GO:0000977">
    <property type="term" value="F:RNA polymerase II transcription regulatory region sequence-specific DNA binding"/>
    <property type="evidence" value="ECO:0007669"/>
    <property type="project" value="TreeGrafter"/>
</dbReference>